<dbReference type="AlphaFoldDB" id="A0A2N9IK54"/>
<sequence>MKMKTRLTLVSLFVLITASTAAKTKVENVDFTFLFSSAYDILSEEDKRKNYDMYLDEKAQFGSTTRSQSGIKTINSQVFQKEIADQGITWLLLSYTPTLKGYQHIESIIEEVGSIMRGALQVGSINCETEPSFCKDLGIYPRGVPRVFIYSYVASDKGSLVEYNGDLDVF</sequence>
<name>A0A2N9IK54_FAGSY</name>
<evidence type="ECO:0000313" key="2">
    <source>
        <dbReference type="EMBL" id="SPD24459.1"/>
    </source>
</evidence>
<protein>
    <submittedName>
        <fullName evidence="2">Uncharacterized protein</fullName>
    </submittedName>
</protein>
<organism evidence="2">
    <name type="scientific">Fagus sylvatica</name>
    <name type="common">Beechnut</name>
    <dbReference type="NCBI Taxonomy" id="28930"/>
    <lineage>
        <taxon>Eukaryota</taxon>
        <taxon>Viridiplantae</taxon>
        <taxon>Streptophyta</taxon>
        <taxon>Embryophyta</taxon>
        <taxon>Tracheophyta</taxon>
        <taxon>Spermatophyta</taxon>
        <taxon>Magnoliopsida</taxon>
        <taxon>eudicotyledons</taxon>
        <taxon>Gunneridae</taxon>
        <taxon>Pentapetalae</taxon>
        <taxon>rosids</taxon>
        <taxon>fabids</taxon>
        <taxon>Fagales</taxon>
        <taxon>Fagaceae</taxon>
        <taxon>Fagus</taxon>
    </lineage>
</organism>
<feature type="signal peptide" evidence="1">
    <location>
        <begin position="1"/>
        <end position="21"/>
    </location>
</feature>
<keyword evidence="1" id="KW-0732">Signal</keyword>
<gene>
    <name evidence="2" type="ORF">FSB_LOCUS52341</name>
</gene>
<evidence type="ECO:0000256" key="1">
    <source>
        <dbReference type="SAM" id="SignalP"/>
    </source>
</evidence>
<dbReference type="EMBL" id="OIVN01005902">
    <property type="protein sequence ID" value="SPD24459.1"/>
    <property type="molecule type" value="Genomic_DNA"/>
</dbReference>
<dbReference type="PANTHER" id="PTHR45184">
    <property type="entry name" value="DNAJ PROTEIN ERDJ3A"/>
    <property type="match status" value="1"/>
</dbReference>
<reference evidence="2" key="1">
    <citation type="submission" date="2018-02" db="EMBL/GenBank/DDBJ databases">
        <authorList>
            <person name="Cohen D.B."/>
            <person name="Kent A.D."/>
        </authorList>
    </citation>
    <scope>NUCLEOTIDE SEQUENCE</scope>
</reference>
<dbReference type="InterPro" id="IPR052842">
    <property type="entry name" value="ER_Co-chaperone"/>
</dbReference>
<dbReference type="InterPro" id="IPR036249">
    <property type="entry name" value="Thioredoxin-like_sf"/>
</dbReference>
<dbReference type="SUPFAM" id="SSF52833">
    <property type="entry name" value="Thioredoxin-like"/>
    <property type="match status" value="1"/>
</dbReference>
<accession>A0A2N9IK54</accession>
<dbReference type="PANTHER" id="PTHR45184:SF1">
    <property type="entry name" value="DNAJ PROTEIN ERDJ3A"/>
    <property type="match status" value="1"/>
</dbReference>
<proteinExistence type="predicted"/>
<feature type="chain" id="PRO_5014634281" evidence="1">
    <location>
        <begin position="22"/>
        <end position="170"/>
    </location>
</feature>
<dbReference type="Gene3D" id="3.40.30.10">
    <property type="entry name" value="Glutaredoxin"/>
    <property type="match status" value="1"/>
</dbReference>